<dbReference type="RefSeq" id="WP_184497709.1">
    <property type="nucleotide sequence ID" value="NZ_JACIHI010000001.1"/>
</dbReference>
<reference evidence="4 5" key="1">
    <citation type="submission" date="2020-08" db="EMBL/GenBank/DDBJ databases">
        <title>Genomic Encyclopedia of Type Strains, Phase IV (KMG-V): Genome sequencing to study the core and pangenomes of soil and plant-associated prokaryotes.</title>
        <authorList>
            <person name="Whitman W."/>
        </authorList>
    </citation>
    <scope>NUCLEOTIDE SEQUENCE [LARGE SCALE GENOMIC DNA]</scope>
    <source>
        <strain evidence="4 5">SEMIA 414</strain>
    </source>
</reference>
<dbReference type="Proteomes" id="UP000533724">
    <property type="component" value="Unassembled WGS sequence"/>
</dbReference>
<organism evidence="4 5">
    <name type="scientific">Rhizobium esperanzae</name>
    <dbReference type="NCBI Taxonomy" id="1967781"/>
    <lineage>
        <taxon>Bacteria</taxon>
        <taxon>Pseudomonadati</taxon>
        <taxon>Pseudomonadota</taxon>
        <taxon>Alphaproteobacteria</taxon>
        <taxon>Hyphomicrobiales</taxon>
        <taxon>Rhizobiaceae</taxon>
        <taxon>Rhizobium/Agrobacterium group</taxon>
        <taxon>Rhizobium</taxon>
    </lineage>
</organism>
<feature type="domain" description="Phage capsid-like C-terminal" evidence="3">
    <location>
        <begin position="149"/>
        <end position="425"/>
    </location>
</feature>
<evidence type="ECO:0000313" key="4">
    <source>
        <dbReference type="EMBL" id="MBB4437408.1"/>
    </source>
</evidence>
<dbReference type="NCBIfam" id="TIGR01554">
    <property type="entry name" value="major_cap_HK97"/>
    <property type="match status" value="1"/>
</dbReference>
<dbReference type="AlphaFoldDB" id="A0A7W6XSM8"/>
<comment type="subcellular location">
    <subcellularLocation>
        <location evidence="1">Virion</location>
    </subcellularLocation>
</comment>
<dbReference type="InterPro" id="IPR024455">
    <property type="entry name" value="Phage_capsid"/>
</dbReference>
<proteinExistence type="predicted"/>
<gene>
    <name evidence="4" type="ORF">GGE15_000639</name>
</gene>
<dbReference type="Gene3D" id="3.30.2400.10">
    <property type="entry name" value="Major capsid protein gp5"/>
    <property type="match status" value="1"/>
</dbReference>
<protein>
    <submittedName>
        <fullName evidence="4">HK97 family phage major capsid protein</fullName>
    </submittedName>
</protein>
<evidence type="ECO:0000313" key="5">
    <source>
        <dbReference type="Proteomes" id="UP000533724"/>
    </source>
</evidence>
<dbReference type="InterPro" id="IPR054612">
    <property type="entry name" value="Phage_capsid-like_C"/>
</dbReference>
<sequence>MSDKTAVEQVMSAFEEFKAANDNRLKEIEKKGTADVVLSDKVERINTALDKFEKDNQKATAELLETKKALDDEKKHVDELEEKLNRLSLTAANDNFRRGEVKSKANIWARAVFDASVLGQASIRAEQQKALADVVAEYKALGIANDTTGGYLAPAEYIREIIKGVTDVSPARALARVRQTASKAILIPKRTGQFAAQWVADQGTKSETDGLRYGMWEIPTHEMYALIDISNQNLEDSAFNMESEISFEATEQFAVAEGAAFVSGTGVGRPEGFLSASGVTGNNSGSATTIADADGQANGLLTLKYGLKTAYARNATWALNRTTLGSVRKLKTAEKQYLWMPGISGQPNTIDGDPYVEVPDMPSEGAGLVPIAYGDFARGYTLVDRIQMEMLRDPYTQATSGNIRFIFRRRLGGQVTLAEAIRKLTCSALPTGGRPGTTSANAAHSF</sequence>
<dbReference type="EMBL" id="JACIHI010000001">
    <property type="protein sequence ID" value="MBB4437408.1"/>
    <property type="molecule type" value="Genomic_DNA"/>
</dbReference>
<dbReference type="Gene3D" id="3.30.2320.10">
    <property type="entry name" value="hypothetical protein PF0899 domain"/>
    <property type="match status" value="1"/>
</dbReference>
<evidence type="ECO:0000256" key="2">
    <source>
        <dbReference type="SAM" id="Coils"/>
    </source>
</evidence>
<dbReference type="Pfam" id="PF05065">
    <property type="entry name" value="Phage_capsid"/>
    <property type="match status" value="1"/>
</dbReference>
<keyword evidence="2" id="KW-0175">Coiled coil</keyword>
<dbReference type="SUPFAM" id="SSF56563">
    <property type="entry name" value="Major capsid protein gp5"/>
    <property type="match status" value="1"/>
</dbReference>
<accession>A0A7W6XSM8</accession>
<feature type="coiled-coil region" evidence="2">
    <location>
        <begin position="42"/>
        <end position="90"/>
    </location>
</feature>
<comment type="caution">
    <text evidence="4">The sequence shown here is derived from an EMBL/GenBank/DDBJ whole genome shotgun (WGS) entry which is preliminary data.</text>
</comment>
<evidence type="ECO:0000256" key="1">
    <source>
        <dbReference type="ARBA" id="ARBA00004328"/>
    </source>
</evidence>
<name>A0A7W6XSM8_9HYPH</name>
<evidence type="ECO:0000259" key="3">
    <source>
        <dbReference type="Pfam" id="PF05065"/>
    </source>
</evidence>